<dbReference type="Gene3D" id="3.90.220.20">
    <property type="entry name" value="DNA methylase specificity domains"/>
    <property type="match status" value="2"/>
</dbReference>
<sequence length="402" mass="45960">MKIKLKEVTGKTGIVVDGDWVESKDQDINGDVRLIQLADIGEGKFLDRSARFLTKETAKNLNCTYLRKGDILIARMPDPIGRACIFPNIIQPCVTVVDVCVVRVDPDFVDNRWLMWILNSPHFRFQLTPFLSGTTRQRISRKNLESLEIPLPPIASQRRIADILDKADEIIRKRKEAIALTEQLQKSIFLDMFGDPVTNPKGWEKVTLGNLLAEELQNGAYFEKDYYTNDLTGVEMIHMSDAFYGTVTRGNLKRVLVSDAEVKKYQLNSDDILIARRSLNYEGAAKPCLIEDCCNPLIFESSLIRVRVKKNIINPIYLFSYMMQPRAREKYIYPYVTRSTISGINQAGLKKITIVVPPIALQNRFKEICNQIKKNSLKLELHLQESENLFNSLLQKAFKGEL</sequence>
<protein>
    <submittedName>
        <fullName evidence="5">Putative Restriction modification system DNA specificity domain</fullName>
    </submittedName>
</protein>
<accession>A0A1J1JK72</accession>
<dbReference type="PANTHER" id="PTHR30408:SF12">
    <property type="entry name" value="TYPE I RESTRICTION ENZYME MJAVIII SPECIFICITY SUBUNIT"/>
    <property type="match status" value="1"/>
</dbReference>
<dbReference type="CDD" id="cd17517">
    <property type="entry name" value="RMtype1_S_EcoKI_StySPI-TRD2-CR2_like"/>
    <property type="match status" value="1"/>
</dbReference>
<proteinExistence type="inferred from homology"/>
<evidence type="ECO:0000259" key="4">
    <source>
        <dbReference type="Pfam" id="PF01420"/>
    </source>
</evidence>
<dbReference type="PANTHER" id="PTHR30408">
    <property type="entry name" value="TYPE-1 RESTRICTION ENZYME ECOKI SPECIFICITY PROTEIN"/>
    <property type="match status" value="1"/>
</dbReference>
<dbReference type="InterPro" id="IPR044946">
    <property type="entry name" value="Restrct_endonuc_typeI_TRD_sf"/>
</dbReference>
<feature type="domain" description="Type I restriction modification DNA specificity" evidence="4">
    <location>
        <begin position="200"/>
        <end position="376"/>
    </location>
</feature>
<dbReference type="InterPro" id="IPR000055">
    <property type="entry name" value="Restrct_endonuc_typeI_TRD"/>
</dbReference>
<dbReference type="InterPro" id="IPR052021">
    <property type="entry name" value="Type-I_RS_S_subunit"/>
</dbReference>
<keyword evidence="2" id="KW-0680">Restriction system</keyword>
<evidence type="ECO:0000256" key="3">
    <source>
        <dbReference type="ARBA" id="ARBA00023125"/>
    </source>
</evidence>
<dbReference type="EMBL" id="LO018304">
    <property type="protein sequence ID" value="CUM61960.1"/>
    <property type="molecule type" value="Genomic_DNA"/>
</dbReference>
<gene>
    <name evidence="5" type="ORF">PLAM_3994</name>
</gene>
<dbReference type="REBASE" id="166931">
    <property type="entry name" value="S.Pag7805ORF4004P"/>
</dbReference>
<comment type="similarity">
    <text evidence="1">Belongs to the type-I restriction system S methylase family.</text>
</comment>
<dbReference type="Pfam" id="PF01420">
    <property type="entry name" value="Methylase_S"/>
    <property type="match status" value="2"/>
</dbReference>
<evidence type="ECO:0000256" key="2">
    <source>
        <dbReference type="ARBA" id="ARBA00022747"/>
    </source>
</evidence>
<feature type="domain" description="Type I restriction modification DNA specificity" evidence="4">
    <location>
        <begin position="17"/>
        <end position="178"/>
    </location>
</feature>
<dbReference type="GO" id="GO:0003677">
    <property type="term" value="F:DNA binding"/>
    <property type="evidence" value="ECO:0007669"/>
    <property type="project" value="UniProtKB-KW"/>
</dbReference>
<reference evidence="5" key="1">
    <citation type="submission" date="2015-09" db="EMBL/GenBank/DDBJ databases">
        <authorList>
            <person name="Jackson K.R."/>
            <person name="Lunt B.L."/>
            <person name="Fisher J.N.B."/>
            <person name="Gardner A.V."/>
            <person name="Bailey M.E."/>
            <person name="Deus L.M."/>
            <person name="Earl A.S."/>
            <person name="Gibby P.D."/>
            <person name="Hartmann K.A."/>
            <person name="Liu J.E."/>
            <person name="Manci A.M."/>
            <person name="Nielsen D.A."/>
            <person name="Solomon M.B."/>
            <person name="Breakwell D.P."/>
            <person name="Burnett S.H."/>
            <person name="Grose J.H."/>
        </authorList>
    </citation>
    <scope>NUCLEOTIDE SEQUENCE</scope>
    <source>
        <strain evidence="5">7805</strain>
    </source>
</reference>
<dbReference type="GO" id="GO:0009307">
    <property type="term" value="P:DNA restriction-modification system"/>
    <property type="evidence" value="ECO:0007669"/>
    <property type="project" value="UniProtKB-KW"/>
</dbReference>
<organism evidence="5">
    <name type="scientific">Planktothrix agardhii</name>
    <name type="common">Oscillatoria agardhii</name>
    <dbReference type="NCBI Taxonomy" id="1160"/>
    <lineage>
        <taxon>Bacteria</taxon>
        <taxon>Bacillati</taxon>
        <taxon>Cyanobacteriota</taxon>
        <taxon>Cyanophyceae</taxon>
        <taxon>Oscillatoriophycideae</taxon>
        <taxon>Oscillatoriales</taxon>
        <taxon>Microcoleaceae</taxon>
        <taxon>Planktothrix</taxon>
    </lineage>
</organism>
<evidence type="ECO:0000313" key="5">
    <source>
        <dbReference type="EMBL" id="CUM61960.1"/>
    </source>
</evidence>
<dbReference type="AlphaFoldDB" id="A0A1J1JK72"/>
<dbReference type="SUPFAM" id="SSF116734">
    <property type="entry name" value="DNA methylase specificity domain"/>
    <property type="match status" value="2"/>
</dbReference>
<evidence type="ECO:0000256" key="1">
    <source>
        <dbReference type="ARBA" id="ARBA00010923"/>
    </source>
</evidence>
<keyword evidence="3" id="KW-0238">DNA-binding</keyword>
<dbReference type="RefSeq" id="WP_235751980.1">
    <property type="nucleotide sequence ID" value="NZ_LR882950.1"/>
</dbReference>
<name>A0A1J1JK72_PLAAG</name>